<proteinExistence type="predicted"/>
<feature type="transmembrane region" description="Helical" evidence="7">
    <location>
        <begin position="369"/>
        <end position="393"/>
    </location>
</feature>
<dbReference type="InterPro" id="IPR004638">
    <property type="entry name" value="EmrB-like"/>
</dbReference>
<feature type="transmembrane region" description="Helical" evidence="7">
    <location>
        <begin position="240"/>
        <end position="259"/>
    </location>
</feature>
<evidence type="ECO:0000256" key="2">
    <source>
        <dbReference type="ARBA" id="ARBA00022448"/>
    </source>
</evidence>
<dbReference type="SUPFAM" id="SSF103473">
    <property type="entry name" value="MFS general substrate transporter"/>
    <property type="match status" value="1"/>
</dbReference>
<feature type="transmembrane region" description="Helical" evidence="7">
    <location>
        <begin position="209"/>
        <end position="228"/>
    </location>
</feature>
<feature type="transmembrane region" description="Helical" evidence="7">
    <location>
        <begin position="447"/>
        <end position="465"/>
    </location>
</feature>
<evidence type="ECO:0000256" key="3">
    <source>
        <dbReference type="ARBA" id="ARBA00022475"/>
    </source>
</evidence>
<dbReference type="InterPro" id="IPR011701">
    <property type="entry name" value="MFS"/>
</dbReference>
<name>A0A4P6EJP9_9MICO</name>
<keyword evidence="4 7" id="KW-0812">Transmembrane</keyword>
<evidence type="ECO:0000256" key="1">
    <source>
        <dbReference type="ARBA" id="ARBA00004651"/>
    </source>
</evidence>
<sequence>MTTTPAEARPSRTGMDPEVTRTAWTVLVGGLAVLFDTTIVAVAIRTLATDLHVGLTTIQWVSTAYLLALGVAVPLVGWAQRVLGAKRLWMTALAIFLLGSVLCSLAWSAASLIAFRVVQGLGGGILMPLMMTIIMQAARGQNLGRMAVIIGLPVALGPIIGPVIGGLILQNLHWSWLFWVNVPFCVAGLVLARRFLAPDGPVQRVRLDVVGLALLAPGLVGVLYGLSNVSRDGGFTRTDVWAPAAAGLVLVAAFCLWAVPRGRAALVNVRLLAHRPLATSSVLMGLSGFGLFGAMFLLPLYFQGVRGHDVLGAGLLLVPQGVGALASRVALGRVIDKVGPRWITLTSFAMVALATVPFALAGAATSQAWLMVVLFFRGLGLGSAIIPLMAHAFAGLAHDDVPDASIVSRLIQQLGGSFGTAVLATVLASATAGAGTVADMADGFDQAFWVAVAFTMLAVALSFLLPAEPPGRQQTAAQGARAPEGAAANG</sequence>
<dbReference type="PROSITE" id="PS50850">
    <property type="entry name" value="MFS"/>
    <property type="match status" value="1"/>
</dbReference>
<dbReference type="CDD" id="cd17503">
    <property type="entry name" value="MFS_LmrB_MDR_like"/>
    <property type="match status" value="1"/>
</dbReference>
<dbReference type="Pfam" id="PF07690">
    <property type="entry name" value="MFS_1"/>
    <property type="match status" value="1"/>
</dbReference>
<feature type="transmembrane region" description="Helical" evidence="7">
    <location>
        <begin position="113"/>
        <end position="134"/>
    </location>
</feature>
<feature type="transmembrane region" description="Helical" evidence="7">
    <location>
        <begin position="176"/>
        <end position="197"/>
    </location>
</feature>
<reference evidence="9 10" key="1">
    <citation type="submission" date="2019-01" db="EMBL/GenBank/DDBJ databases">
        <title>Genome sequencing of strain 2JSPR-7.</title>
        <authorList>
            <person name="Heo J."/>
            <person name="Kim S.-J."/>
            <person name="Kim J.-S."/>
            <person name="Hong S.-B."/>
            <person name="Kwon S.-W."/>
        </authorList>
    </citation>
    <scope>NUCLEOTIDE SEQUENCE [LARGE SCALE GENOMIC DNA]</scope>
    <source>
        <strain evidence="9 10">2JSPR-7</strain>
    </source>
</reference>
<dbReference type="GO" id="GO:0022857">
    <property type="term" value="F:transmembrane transporter activity"/>
    <property type="evidence" value="ECO:0007669"/>
    <property type="project" value="InterPro"/>
</dbReference>
<evidence type="ECO:0000256" key="7">
    <source>
        <dbReference type="SAM" id="Phobius"/>
    </source>
</evidence>
<feature type="transmembrane region" description="Helical" evidence="7">
    <location>
        <begin position="146"/>
        <end position="170"/>
    </location>
</feature>
<feature type="transmembrane region" description="Helical" evidence="7">
    <location>
        <begin position="343"/>
        <end position="363"/>
    </location>
</feature>
<gene>
    <name evidence="9" type="ORF">ET495_05265</name>
</gene>
<dbReference type="NCBIfam" id="TIGR00711">
    <property type="entry name" value="efflux_EmrB"/>
    <property type="match status" value="1"/>
</dbReference>
<feature type="transmembrane region" description="Helical" evidence="7">
    <location>
        <begin position="414"/>
        <end position="435"/>
    </location>
</feature>
<keyword evidence="10" id="KW-1185">Reference proteome</keyword>
<evidence type="ECO:0000256" key="5">
    <source>
        <dbReference type="ARBA" id="ARBA00022989"/>
    </source>
</evidence>
<dbReference type="PANTHER" id="PTHR42718">
    <property type="entry name" value="MAJOR FACILITATOR SUPERFAMILY MULTIDRUG TRANSPORTER MFSC"/>
    <property type="match status" value="1"/>
</dbReference>
<keyword evidence="6 7" id="KW-0472">Membrane</keyword>
<feature type="transmembrane region" description="Helical" evidence="7">
    <location>
        <begin position="57"/>
        <end position="76"/>
    </location>
</feature>
<organism evidence="9 10">
    <name type="scientific">Xylanimonas allomyrinae</name>
    <dbReference type="NCBI Taxonomy" id="2509459"/>
    <lineage>
        <taxon>Bacteria</taxon>
        <taxon>Bacillati</taxon>
        <taxon>Actinomycetota</taxon>
        <taxon>Actinomycetes</taxon>
        <taxon>Micrococcales</taxon>
        <taxon>Promicromonosporaceae</taxon>
        <taxon>Xylanimonas</taxon>
    </lineage>
</organism>
<dbReference type="PANTHER" id="PTHR42718:SF46">
    <property type="entry name" value="BLR6921 PROTEIN"/>
    <property type="match status" value="1"/>
</dbReference>
<feature type="domain" description="Major facilitator superfamily (MFS) profile" evidence="8">
    <location>
        <begin position="22"/>
        <end position="470"/>
    </location>
</feature>
<feature type="transmembrane region" description="Helical" evidence="7">
    <location>
        <begin position="310"/>
        <end position="331"/>
    </location>
</feature>
<dbReference type="Proteomes" id="UP000291758">
    <property type="component" value="Chromosome"/>
</dbReference>
<dbReference type="EMBL" id="CP035495">
    <property type="protein sequence ID" value="QAY62764.1"/>
    <property type="molecule type" value="Genomic_DNA"/>
</dbReference>
<dbReference type="InterPro" id="IPR036259">
    <property type="entry name" value="MFS_trans_sf"/>
</dbReference>
<feature type="transmembrane region" description="Helical" evidence="7">
    <location>
        <begin position="280"/>
        <end position="298"/>
    </location>
</feature>
<feature type="transmembrane region" description="Helical" evidence="7">
    <location>
        <begin position="22"/>
        <end position="45"/>
    </location>
</feature>
<dbReference type="OrthoDB" id="7375466at2"/>
<evidence type="ECO:0000256" key="4">
    <source>
        <dbReference type="ARBA" id="ARBA00022692"/>
    </source>
</evidence>
<dbReference type="AlphaFoldDB" id="A0A4P6EJP9"/>
<comment type="subcellular location">
    <subcellularLocation>
        <location evidence="1">Cell membrane</location>
        <topology evidence="1">Multi-pass membrane protein</topology>
    </subcellularLocation>
</comment>
<dbReference type="KEGG" id="xyl:ET495_05265"/>
<evidence type="ECO:0000259" key="8">
    <source>
        <dbReference type="PROSITE" id="PS50850"/>
    </source>
</evidence>
<keyword evidence="5 7" id="KW-1133">Transmembrane helix</keyword>
<keyword evidence="3" id="KW-1003">Cell membrane</keyword>
<feature type="transmembrane region" description="Helical" evidence="7">
    <location>
        <begin position="88"/>
        <end position="107"/>
    </location>
</feature>
<dbReference type="InterPro" id="IPR020846">
    <property type="entry name" value="MFS_dom"/>
</dbReference>
<dbReference type="GO" id="GO:0005886">
    <property type="term" value="C:plasma membrane"/>
    <property type="evidence" value="ECO:0007669"/>
    <property type="project" value="UniProtKB-SubCell"/>
</dbReference>
<dbReference type="RefSeq" id="WP_129203212.1">
    <property type="nucleotide sequence ID" value="NZ_CP035495.1"/>
</dbReference>
<protein>
    <submittedName>
        <fullName evidence="9">DHA2 family efflux MFS transporter permease subunit</fullName>
    </submittedName>
</protein>
<keyword evidence="2" id="KW-0813">Transport</keyword>
<dbReference type="Gene3D" id="1.20.1250.20">
    <property type="entry name" value="MFS general substrate transporter like domains"/>
    <property type="match status" value="2"/>
</dbReference>
<evidence type="ECO:0000256" key="6">
    <source>
        <dbReference type="ARBA" id="ARBA00023136"/>
    </source>
</evidence>
<accession>A0A4P6EJP9</accession>
<evidence type="ECO:0000313" key="9">
    <source>
        <dbReference type="EMBL" id="QAY62764.1"/>
    </source>
</evidence>
<evidence type="ECO:0000313" key="10">
    <source>
        <dbReference type="Proteomes" id="UP000291758"/>
    </source>
</evidence>